<protein>
    <recommendedName>
        <fullName evidence="3">MH2 domain-containing protein</fullName>
    </recommendedName>
</protein>
<sequence length="134" mass="15365">KYIGRGIRLYYVGGEVFAECVGNNSIFIQLPNFPWTRQTVCKIPPGNQIKIFNNREFASILSECINQGFEAAYKLTQMCTIRLSFVKGWGSNYRRQFITEMPCWLEIQLNGPLRWLDKVLMQMGSPTLPCSSVS</sequence>
<reference evidence="4 5" key="1">
    <citation type="submission" date="2016-04" db="EMBL/GenBank/DDBJ databases">
        <title>The genome of Intoshia linei affirms orthonectids as highly simplified spiralians.</title>
        <authorList>
            <person name="Mikhailov K.V."/>
            <person name="Slusarev G.S."/>
            <person name="Nikitin M.A."/>
            <person name="Logacheva M.D."/>
            <person name="Penin A."/>
            <person name="Aleoshin V."/>
            <person name="Panchin Y.V."/>
        </authorList>
    </citation>
    <scope>NUCLEOTIDE SEQUENCE [LARGE SCALE GENOMIC DNA]</scope>
    <source>
        <strain evidence="4">Intl2013</strain>
        <tissue evidence="4">Whole animal</tissue>
    </source>
</reference>
<gene>
    <name evidence="4" type="ORF">A3Q56_07485</name>
</gene>
<dbReference type="PANTHER" id="PTHR13703:SF25">
    <property type="entry name" value="MOTHERS AGAINST DECAPENTAPLEGIC HOMOLOG"/>
    <property type="match status" value="1"/>
</dbReference>
<accession>A0A177AS11</accession>
<dbReference type="InterPro" id="IPR001132">
    <property type="entry name" value="SMAD_dom_Dwarfin-type"/>
</dbReference>
<dbReference type="PROSITE" id="PS51076">
    <property type="entry name" value="MH2"/>
    <property type="match status" value="1"/>
</dbReference>
<keyword evidence="5" id="KW-1185">Reference proteome</keyword>
<dbReference type="PANTHER" id="PTHR13703">
    <property type="entry name" value="SMAD"/>
    <property type="match status" value="1"/>
</dbReference>
<dbReference type="GO" id="GO:0060395">
    <property type="term" value="P:SMAD protein signal transduction"/>
    <property type="evidence" value="ECO:0007669"/>
    <property type="project" value="TreeGrafter"/>
</dbReference>
<dbReference type="Gene3D" id="2.60.200.10">
    <property type="match status" value="1"/>
</dbReference>
<dbReference type="SMART" id="SM00524">
    <property type="entry name" value="DWB"/>
    <property type="match status" value="1"/>
</dbReference>
<evidence type="ECO:0000259" key="3">
    <source>
        <dbReference type="PROSITE" id="PS51076"/>
    </source>
</evidence>
<feature type="domain" description="MH2" evidence="3">
    <location>
        <begin position="1"/>
        <end position="134"/>
    </location>
</feature>
<evidence type="ECO:0000256" key="2">
    <source>
        <dbReference type="ARBA" id="ARBA00023163"/>
    </source>
</evidence>
<comment type="caution">
    <text evidence="4">The sequence shown here is derived from an EMBL/GenBank/DDBJ whole genome shotgun (WGS) entry which is preliminary data.</text>
</comment>
<dbReference type="InterPro" id="IPR013790">
    <property type="entry name" value="Dwarfin"/>
</dbReference>
<dbReference type="InterPro" id="IPR017855">
    <property type="entry name" value="SMAD-like_dom_sf"/>
</dbReference>
<dbReference type="OrthoDB" id="5794312at2759"/>
<dbReference type="Pfam" id="PF03166">
    <property type="entry name" value="MH2"/>
    <property type="match status" value="1"/>
</dbReference>
<dbReference type="GO" id="GO:0045944">
    <property type="term" value="P:positive regulation of transcription by RNA polymerase II"/>
    <property type="evidence" value="ECO:0007669"/>
    <property type="project" value="TreeGrafter"/>
</dbReference>
<organism evidence="4 5">
    <name type="scientific">Intoshia linei</name>
    <dbReference type="NCBI Taxonomy" id="1819745"/>
    <lineage>
        <taxon>Eukaryota</taxon>
        <taxon>Metazoa</taxon>
        <taxon>Spiralia</taxon>
        <taxon>Lophotrochozoa</taxon>
        <taxon>Mesozoa</taxon>
        <taxon>Orthonectida</taxon>
        <taxon>Rhopaluridae</taxon>
        <taxon>Intoshia</taxon>
    </lineage>
</organism>
<dbReference type="InterPro" id="IPR008984">
    <property type="entry name" value="SMAD_FHA_dom_sf"/>
</dbReference>
<dbReference type="GO" id="GO:0032924">
    <property type="term" value="P:activin receptor signaling pathway"/>
    <property type="evidence" value="ECO:0007669"/>
    <property type="project" value="TreeGrafter"/>
</dbReference>
<dbReference type="AlphaFoldDB" id="A0A177AS11"/>
<name>A0A177AS11_9BILA</name>
<evidence type="ECO:0000313" key="4">
    <source>
        <dbReference type="EMBL" id="OAF64807.1"/>
    </source>
</evidence>
<dbReference type="GO" id="GO:0000978">
    <property type="term" value="F:RNA polymerase II cis-regulatory region sequence-specific DNA binding"/>
    <property type="evidence" value="ECO:0007669"/>
    <property type="project" value="TreeGrafter"/>
</dbReference>
<dbReference type="GO" id="GO:0030154">
    <property type="term" value="P:cell differentiation"/>
    <property type="evidence" value="ECO:0007669"/>
    <property type="project" value="TreeGrafter"/>
</dbReference>
<keyword evidence="1" id="KW-0805">Transcription regulation</keyword>
<dbReference type="GO" id="GO:0000981">
    <property type="term" value="F:DNA-binding transcription factor activity, RNA polymerase II-specific"/>
    <property type="evidence" value="ECO:0007669"/>
    <property type="project" value="TreeGrafter"/>
</dbReference>
<dbReference type="EMBL" id="LWCA01001603">
    <property type="protein sequence ID" value="OAF64807.1"/>
    <property type="molecule type" value="Genomic_DNA"/>
</dbReference>
<keyword evidence="2" id="KW-0804">Transcription</keyword>
<dbReference type="GO" id="GO:0071144">
    <property type="term" value="C:heteromeric SMAD protein complex"/>
    <property type="evidence" value="ECO:0007669"/>
    <property type="project" value="TreeGrafter"/>
</dbReference>
<dbReference type="SUPFAM" id="SSF49879">
    <property type="entry name" value="SMAD/FHA domain"/>
    <property type="match status" value="1"/>
</dbReference>
<proteinExistence type="predicted"/>
<evidence type="ECO:0000256" key="1">
    <source>
        <dbReference type="ARBA" id="ARBA00023015"/>
    </source>
</evidence>
<dbReference type="GO" id="GO:0070411">
    <property type="term" value="F:I-SMAD binding"/>
    <property type="evidence" value="ECO:0007669"/>
    <property type="project" value="TreeGrafter"/>
</dbReference>
<evidence type="ECO:0000313" key="5">
    <source>
        <dbReference type="Proteomes" id="UP000078046"/>
    </source>
</evidence>
<dbReference type="Proteomes" id="UP000078046">
    <property type="component" value="Unassembled WGS sequence"/>
</dbReference>
<feature type="non-terminal residue" evidence="4">
    <location>
        <position position="1"/>
    </location>
</feature>
<dbReference type="GO" id="GO:0009653">
    <property type="term" value="P:anatomical structure morphogenesis"/>
    <property type="evidence" value="ECO:0007669"/>
    <property type="project" value="TreeGrafter"/>
</dbReference>